<evidence type="ECO:0000313" key="1">
    <source>
        <dbReference type="EMBL" id="CDH06905.1"/>
    </source>
</evidence>
<dbReference type="AlphaFoldDB" id="A0A077P6Y4"/>
<evidence type="ECO:0000313" key="2">
    <source>
        <dbReference type="Proteomes" id="UP000028483"/>
    </source>
</evidence>
<dbReference type="NCBIfam" id="NF007948">
    <property type="entry name" value="PRK10667.1"/>
    <property type="match status" value="1"/>
</dbReference>
<accession>A0A077P6Y4</accession>
<dbReference type="Pfam" id="PF10757">
    <property type="entry name" value="YbaJ"/>
    <property type="match status" value="1"/>
</dbReference>
<protein>
    <recommendedName>
        <fullName evidence="3">Hha toxicity modulator TomB</fullName>
    </recommendedName>
</protein>
<proteinExistence type="predicted"/>
<dbReference type="Proteomes" id="UP000028483">
    <property type="component" value="Unassembled WGS sequence"/>
</dbReference>
<comment type="caution">
    <text evidence="1">The sequence shown here is derived from an EMBL/GenBank/DDBJ whole genome shotgun (WGS) entry which is preliminary data.</text>
</comment>
<organism evidence="1 2">
    <name type="scientific">Xenorhabdus bovienii str. oregonense</name>
    <dbReference type="NCBI Taxonomy" id="1398202"/>
    <lineage>
        <taxon>Bacteria</taxon>
        <taxon>Pseudomonadati</taxon>
        <taxon>Pseudomonadota</taxon>
        <taxon>Gammaproteobacteria</taxon>
        <taxon>Enterobacterales</taxon>
        <taxon>Morganellaceae</taxon>
        <taxon>Xenorhabdus</taxon>
    </lineage>
</organism>
<reference evidence="1" key="1">
    <citation type="submission" date="2013-07" db="EMBL/GenBank/DDBJ databases">
        <title>Sub-species coevolution in mutualistic symbiosis.</title>
        <authorList>
            <person name="Murfin K."/>
            <person name="Klassen J."/>
            <person name="Lee M."/>
            <person name="Forst S."/>
            <person name="Stock P."/>
            <person name="Goodrich-Blair H."/>
        </authorList>
    </citation>
    <scope>NUCLEOTIDE SEQUENCE [LARGE SCALE GENOMIC DNA]</scope>
    <source>
        <strain evidence="1">Oregonense</strain>
    </source>
</reference>
<name>A0A077P6Y4_XENBV</name>
<dbReference type="RefSeq" id="WP_038258449.1">
    <property type="nucleotide sequence ID" value="NZ_CAWLUU010000217.1"/>
</dbReference>
<dbReference type="HOGENOM" id="CLU_164850_0_0_6"/>
<evidence type="ECO:0008006" key="3">
    <source>
        <dbReference type="Google" id="ProtNLM"/>
    </source>
</evidence>
<sequence length="124" mass="14674">MDEYSPRRHDIVELKYLCENLIHEAFSVLNRADNHWINDLTSEKSLKLNELIEHIAAFVWSFKIKYADNYNLSISTLIDEYLDETYNLFGSDKISFFELTKWQKTNEHLTNTLLHDLNACLSKT</sequence>
<gene>
    <name evidence="1" type="ORF">XBO1_2490049</name>
</gene>
<dbReference type="InterPro" id="IPR019693">
    <property type="entry name" value="Biofilm_formation_reg_YbaJ"/>
</dbReference>
<dbReference type="EMBL" id="CBSX010000167">
    <property type="protein sequence ID" value="CDH06905.1"/>
    <property type="molecule type" value="Genomic_DNA"/>
</dbReference>